<proteinExistence type="predicted"/>
<reference evidence="2" key="1">
    <citation type="submission" date="2016-11" db="EMBL/GenBank/DDBJ databases">
        <authorList>
            <person name="Jaros S."/>
            <person name="Januszkiewicz K."/>
            <person name="Wedrychowicz H."/>
        </authorList>
    </citation>
    <scope>NUCLEOTIDE SEQUENCE [LARGE SCALE GENOMIC DNA]</scope>
    <source>
        <strain evidence="2">DSM 1682</strain>
    </source>
</reference>
<dbReference type="RefSeq" id="WP_159430669.1">
    <property type="nucleotide sequence ID" value="NZ_FQUA01000006.1"/>
</dbReference>
<gene>
    <name evidence="1" type="ORF">SAMN02745151_01585</name>
</gene>
<organism evidence="1 2">
    <name type="scientific">Anaerotignum propionicum DSM 1682</name>
    <dbReference type="NCBI Taxonomy" id="991789"/>
    <lineage>
        <taxon>Bacteria</taxon>
        <taxon>Bacillati</taxon>
        <taxon>Bacillota</taxon>
        <taxon>Clostridia</taxon>
        <taxon>Lachnospirales</taxon>
        <taxon>Anaerotignaceae</taxon>
        <taxon>Anaerotignum</taxon>
    </lineage>
</organism>
<dbReference type="EMBL" id="FQUA01000006">
    <property type="protein sequence ID" value="SHE72934.1"/>
    <property type="molecule type" value="Genomic_DNA"/>
</dbReference>
<protein>
    <submittedName>
        <fullName evidence="1">Uncharacterized protein</fullName>
    </submittedName>
</protein>
<name>A0AA94HYE8_ANAPI</name>
<evidence type="ECO:0000313" key="2">
    <source>
        <dbReference type="Proteomes" id="UP000184204"/>
    </source>
</evidence>
<comment type="caution">
    <text evidence="1">The sequence shown here is derived from an EMBL/GenBank/DDBJ whole genome shotgun (WGS) entry which is preliminary data.</text>
</comment>
<feature type="non-terminal residue" evidence="1">
    <location>
        <position position="1"/>
    </location>
</feature>
<dbReference type="AlphaFoldDB" id="A0AA94HYE8"/>
<sequence>TDAANRNITVVIAADPAAGATSELAKVTDAVVTTVPNGTTNDKASIEAAMLVLANAAVDSANYTVTIASGSTYDAGTKAWTGKFVVTNKTTPANTKTDAANRNITVVIAA</sequence>
<accession>A0AA94HYE8</accession>
<dbReference type="Proteomes" id="UP000184204">
    <property type="component" value="Unassembled WGS sequence"/>
</dbReference>
<evidence type="ECO:0000313" key="1">
    <source>
        <dbReference type="EMBL" id="SHE72934.1"/>
    </source>
</evidence>